<dbReference type="NCBIfam" id="TIGR03998">
    <property type="entry name" value="thiol_BshC"/>
    <property type="match status" value="1"/>
</dbReference>
<dbReference type="EC" id="6.-.-.-" evidence="2"/>
<comment type="caution">
    <text evidence="5">The sequence shown here is derived from an EMBL/GenBank/DDBJ whole genome shotgun (WGS) entry which is preliminary data.</text>
</comment>
<dbReference type="RefSeq" id="WP_165265239.1">
    <property type="nucleotide sequence ID" value="NZ_JAALLS010000001.1"/>
</dbReference>
<dbReference type="Pfam" id="PF10079">
    <property type="entry name" value="Rossmann-like_BshC"/>
    <property type="match status" value="1"/>
</dbReference>
<dbReference type="Pfam" id="PF24850">
    <property type="entry name" value="CC_BshC"/>
    <property type="match status" value="1"/>
</dbReference>
<proteinExistence type="inferred from homology"/>
<name>A0A6M1T9A0_9BACT</name>
<evidence type="ECO:0000259" key="4">
    <source>
        <dbReference type="Pfam" id="PF24850"/>
    </source>
</evidence>
<dbReference type="InterPro" id="IPR055398">
    <property type="entry name" value="Rossmann-like_BshC"/>
</dbReference>
<dbReference type="InterPro" id="IPR055399">
    <property type="entry name" value="CC_BshC"/>
</dbReference>
<keyword evidence="1 2" id="KW-0436">Ligase</keyword>
<dbReference type="GO" id="GO:0016874">
    <property type="term" value="F:ligase activity"/>
    <property type="evidence" value="ECO:0007669"/>
    <property type="project" value="UniProtKB-UniRule"/>
</dbReference>
<protein>
    <recommendedName>
        <fullName evidence="2">Putative cysteine ligase BshC</fullName>
        <ecNumber evidence="2">6.-.-.-</ecNumber>
    </recommendedName>
</protein>
<dbReference type="InterPro" id="IPR011199">
    <property type="entry name" value="Bacillithiol_biosynth_BshC"/>
</dbReference>
<organism evidence="5 6">
    <name type="scientific">Fodinibius halophilus</name>
    <dbReference type="NCBI Taxonomy" id="1736908"/>
    <lineage>
        <taxon>Bacteria</taxon>
        <taxon>Pseudomonadati</taxon>
        <taxon>Balneolota</taxon>
        <taxon>Balneolia</taxon>
        <taxon>Balneolales</taxon>
        <taxon>Balneolaceae</taxon>
        <taxon>Fodinibius</taxon>
    </lineage>
</organism>
<sequence length="538" mass="61500">MQLTNYSFEALPFSDLFKTYITDYHELSDFYGTNPFDEEAIAQRADQFNYSGDRERTSKILSGFNKCFNIAEAAQENIKRLADEQSLAVVTGQQLGIYGGPLYTVLKTITTIHLAKQMEEALDRPVIPIFWLADEDHDYEEVRSLSVLEGNNVQSYGLPSQSEPLPAVADIEIPDDIEQLKADLKDSLYDTDFSDELWELLDSSFKAGNTFFEAFGQWISSLFSKHGLVLAGSKDIKVKEATGSFLKKSILKADDIRNKLESRSGQISEQFHSQVTLYDSNLFYLNGQSGRTKIARNGEGWKTDSGQEWETDQLIEEIEENPENFSPNVFLRPILQDALLPTLGYVAGPGETAYYGQMKEMYGCFDMEMPVIFPRLSATIVEPAIDRIINELPFDFHEYGNRIEDLESDYVDRTEQHDIEAIFNDWHNDVEALAEDRTKKIADIDPTLEGASEKATATYLNELNKLKGKVYRSVKKQDKIQLKRIRRIKANTFPGDGLQERVIAGIYFMNKYGIDIWDKLLENLDEKEQFDHHKLIYL</sequence>
<evidence type="ECO:0000256" key="2">
    <source>
        <dbReference type="HAMAP-Rule" id="MF_01867"/>
    </source>
</evidence>
<evidence type="ECO:0000313" key="6">
    <source>
        <dbReference type="Proteomes" id="UP000479132"/>
    </source>
</evidence>
<evidence type="ECO:0000259" key="3">
    <source>
        <dbReference type="Pfam" id="PF10079"/>
    </source>
</evidence>
<dbReference type="AlphaFoldDB" id="A0A6M1T9A0"/>
<keyword evidence="6" id="KW-1185">Reference proteome</keyword>
<dbReference type="PIRSF" id="PIRSF012535">
    <property type="entry name" value="UCP012535"/>
    <property type="match status" value="1"/>
</dbReference>
<reference evidence="5 6" key="1">
    <citation type="submission" date="2020-02" db="EMBL/GenBank/DDBJ databases">
        <title>Aliifodinibius halophilus 2W32, complete genome.</title>
        <authorList>
            <person name="Li Y."/>
            <person name="Wu S."/>
        </authorList>
    </citation>
    <scope>NUCLEOTIDE SEQUENCE [LARGE SCALE GENOMIC DNA]</scope>
    <source>
        <strain evidence="5 6">2W32</strain>
    </source>
</reference>
<evidence type="ECO:0000256" key="1">
    <source>
        <dbReference type="ARBA" id="ARBA00022598"/>
    </source>
</evidence>
<dbReference type="HAMAP" id="MF_01867">
    <property type="entry name" value="BshC"/>
    <property type="match status" value="1"/>
</dbReference>
<evidence type="ECO:0000313" key="5">
    <source>
        <dbReference type="EMBL" id="NGP86952.1"/>
    </source>
</evidence>
<dbReference type="Proteomes" id="UP000479132">
    <property type="component" value="Unassembled WGS sequence"/>
</dbReference>
<feature type="domain" description="Bacillithiol biosynthesis BshC C-terminal coiled-coil" evidence="4">
    <location>
        <begin position="378"/>
        <end position="537"/>
    </location>
</feature>
<accession>A0A6M1T9A0</accession>
<comment type="similarity">
    <text evidence="2">Belongs to the BshC family.</text>
</comment>
<gene>
    <name evidence="2 5" type="primary">bshC</name>
    <name evidence="5" type="ORF">G3569_01195</name>
</gene>
<feature type="domain" description="Bacillithiol biosynthesis BshC N-terminal Rossmann-like" evidence="3">
    <location>
        <begin position="1"/>
        <end position="376"/>
    </location>
</feature>
<dbReference type="EMBL" id="JAALLS010000001">
    <property type="protein sequence ID" value="NGP86952.1"/>
    <property type="molecule type" value="Genomic_DNA"/>
</dbReference>